<sequence>MVTATIAAIEAAAAALAGVLLVAIPALLVWVVAFQLAAEPASVFAAVTGIWLLAHWVPLGFALTPEAALALGQLPEELRFTLSLAPLGITLVTLLLAARAGWRFGGRGGVGAAGVLGGAAGFGAVALLLALFSAPETPWPLGAVAAVPALSYGAASALAFVLRAARDEHPWWRASVRETLHALEALGVRGAAAMPSRAGQMLRLAAALLAIAVGASALALTVAIVVGYPRVIALGQGLQLDPLGSLVLFLGQLALLPDALVWALAWLTGAGFSLGAGTSVTPFETLLGPVPSLPLFGAIPSGWGALGALAPGLLVLGGLAVGLLFARRPEIRRAPWGVTVVSALLAGALAGLAVAGLAALARGSIGPGRLAEAGADPWTAGGLAAAELGTGLLLGLVAGKADAARLRGTLPAMAAAAGALRRRRAEDRDAGAVPASETREAARDAGTPEAGREDDQETAPLGDALSRLRVPGWAGGGTGGEAPSADPDPAPDPDPEPAPDPAPDPEPTPDPGPQAGAEHETEPESEPRAAGGNDSPETGALDAEALLRAYSWDAAGPVTIDREGESLGAAGDGGEDGPVDAKRSRLAARWRRRQEPRG</sequence>
<feature type="region of interest" description="Disordered" evidence="1">
    <location>
        <begin position="561"/>
        <end position="598"/>
    </location>
</feature>
<feature type="compositionally biased region" description="Basic and acidic residues" evidence="1">
    <location>
        <begin position="517"/>
        <end position="527"/>
    </location>
</feature>
<keyword evidence="2" id="KW-1133">Transmembrane helix</keyword>
<dbReference type="Proteomes" id="UP000238650">
    <property type="component" value="Unassembled WGS sequence"/>
</dbReference>
<feature type="transmembrane region" description="Helical" evidence="2">
    <location>
        <begin position="139"/>
        <end position="162"/>
    </location>
</feature>
<dbReference type="Pfam" id="PF19877">
    <property type="entry name" value="DUF6350"/>
    <property type="match status" value="1"/>
</dbReference>
<feature type="transmembrane region" description="Helical" evidence="2">
    <location>
        <begin position="204"/>
        <end position="226"/>
    </location>
</feature>
<feature type="transmembrane region" description="Helical" evidence="2">
    <location>
        <begin position="338"/>
        <end position="360"/>
    </location>
</feature>
<dbReference type="InterPro" id="IPR045931">
    <property type="entry name" value="DUF6350"/>
</dbReference>
<keyword evidence="2" id="KW-0472">Membrane</keyword>
<accession>A0A2S9QPK1</accession>
<gene>
    <name evidence="3" type="ORF">B4915_06720</name>
</gene>
<evidence type="ECO:0000256" key="2">
    <source>
        <dbReference type="SAM" id="Phobius"/>
    </source>
</evidence>
<proteinExistence type="predicted"/>
<feature type="transmembrane region" description="Helical" evidence="2">
    <location>
        <begin position="380"/>
        <end position="398"/>
    </location>
</feature>
<feature type="region of interest" description="Disordered" evidence="1">
    <location>
        <begin position="421"/>
        <end position="544"/>
    </location>
</feature>
<evidence type="ECO:0000313" key="3">
    <source>
        <dbReference type="EMBL" id="PRI11514.1"/>
    </source>
</evidence>
<organism evidence="3 4">
    <name type="scientific">Leucobacter massiliensis</name>
    <dbReference type="NCBI Taxonomy" id="1686285"/>
    <lineage>
        <taxon>Bacteria</taxon>
        <taxon>Bacillati</taxon>
        <taxon>Actinomycetota</taxon>
        <taxon>Actinomycetes</taxon>
        <taxon>Micrococcales</taxon>
        <taxon>Microbacteriaceae</taxon>
        <taxon>Leucobacter</taxon>
    </lineage>
</organism>
<dbReference type="EMBL" id="MWZD01000016">
    <property type="protein sequence ID" value="PRI11514.1"/>
    <property type="molecule type" value="Genomic_DNA"/>
</dbReference>
<name>A0A2S9QPK1_9MICO</name>
<feature type="transmembrane region" description="Helical" evidence="2">
    <location>
        <begin position="303"/>
        <end position="326"/>
    </location>
</feature>
<keyword evidence="4" id="KW-1185">Reference proteome</keyword>
<feature type="transmembrane region" description="Helical" evidence="2">
    <location>
        <begin position="110"/>
        <end position="133"/>
    </location>
</feature>
<feature type="compositionally biased region" description="Pro residues" evidence="1">
    <location>
        <begin position="498"/>
        <end position="512"/>
    </location>
</feature>
<dbReference type="AlphaFoldDB" id="A0A2S9QPK1"/>
<protein>
    <submittedName>
        <fullName evidence="3">Uncharacterized protein</fullName>
    </submittedName>
</protein>
<feature type="transmembrane region" description="Helical" evidence="2">
    <location>
        <begin position="12"/>
        <end position="34"/>
    </location>
</feature>
<evidence type="ECO:0000313" key="4">
    <source>
        <dbReference type="Proteomes" id="UP000238650"/>
    </source>
</evidence>
<comment type="caution">
    <text evidence="3">The sequence shown here is derived from an EMBL/GenBank/DDBJ whole genome shotgun (WGS) entry which is preliminary data.</text>
</comment>
<feature type="transmembrane region" description="Helical" evidence="2">
    <location>
        <begin position="78"/>
        <end position="98"/>
    </location>
</feature>
<keyword evidence="2" id="KW-0812">Transmembrane</keyword>
<reference evidence="3 4" key="1">
    <citation type="journal article" date="2017" name="New Microbes New Infect">
        <title>Genome sequence of 'Leucobacter massiliensis' sp. nov. isolated from human pharynx after travel to the 2014 Hajj.</title>
        <authorList>
            <person name="Leangapichart T."/>
            <person name="Gautret P."/>
            <person name="Nguyen T.T."/>
            <person name="Armstrong N."/>
            <person name="Rolain J.M."/>
        </authorList>
    </citation>
    <scope>NUCLEOTIDE SEQUENCE [LARGE SCALE GENOMIC DNA]</scope>
    <source>
        <strain evidence="3 4">122RC15</strain>
    </source>
</reference>
<evidence type="ECO:0000256" key="1">
    <source>
        <dbReference type="SAM" id="MobiDB-lite"/>
    </source>
</evidence>